<evidence type="ECO:0000313" key="6">
    <source>
        <dbReference type="Proteomes" id="UP000606194"/>
    </source>
</evidence>
<dbReference type="AlphaFoldDB" id="A0A918G111"/>
<organism evidence="5 6">
    <name type="scientific">Streptomyces humidus</name>
    <dbReference type="NCBI Taxonomy" id="52259"/>
    <lineage>
        <taxon>Bacteria</taxon>
        <taxon>Bacillati</taxon>
        <taxon>Actinomycetota</taxon>
        <taxon>Actinomycetes</taxon>
        <taxon>Kitasatosporales</taxon>
        <taxon>Streptomycetaceae</taxon>
        <taxon>Streptomyces</taxon>
    </lineage>
</organism>
<keyword evidence="3" id="KW-0812">Transmembrane</keyword>
<protein>
    <submittedName>
        <fullName evidence="5">Membrane protein</fullName>
    </submittedName>
</protein>
<feature type="region of interest" description="Disordered" evidence="2">
    <location>
        <begin position="21"/>
        <end position="41"/>
    </location>
</feature>
<sequence>MCETPPARVTQMPADVETLPGAAADRLGPPGAHRSGQGPAHDLGIRALTVRRAPARAGVERGGVGRQDRDRRGWLRGAPAPRWVRALPLALTAGVCVTTLASPEPLDLGFLLGAIPPLAVLSYGPAVTAALGAAVVVMLSVPAFQLDRPGQTDVLTVCFVAVLSVFVAFVRRRRDVQLDTERTIAEAAQRAVAPPVPERVGPVRCAGLYRAAQFGTLVGGDFFDVRESAHGVRAVLGDVQGHGLAAVATVSSLLGAFREAVLDQPDLESVAARLDRRLMVDSARVVHAELFATAVLVEFTPDADAVRVLACGHPPPVLLRDGGATEVDVAPWTPLGLGLPGARLVAAVLPLRPGDRLFLASDGVFEARDAAGVFYPLLERLPALAADADPATTADRVWTDVLRHSPTVRDDVTMLVLAPAGPAGPAGAATVR</sequence>
<dbReference type="FunFam" id="3.60.40.10:FF:000058">
    <property type="entry name" value="Stage II sporulation protein E"/>
    <property type="match status" value="1"/>
</dbReference>
<feature type="transmembrane region" description="Helical" evidence="3">
    <location>
        <begin position="121"/>
        <end position="141"/>
    </location>
</feature>
<keyword evidence="1" id="KW-0378">Hydrolase</keyword>
<dbReference type="GO" id="GO:0016791">
    <property type="term" value="F:phosphatase activity"/>
    <property type="evidence" value="ECO:0007669"/>
    <property type="project" value="TreeGrafter"/>
</dbReference>
<keyword evidence="6" id="KW-1185">Reference proteome</keyword>
<gene>
    <name evidence="5" type="ORF">GCM10010269_52310</name>
</gene>
<reference evidence="5" key="1">
    <citation type="journal article" date="2014" name="Int. J. Syst. Evol. Microbiol.">
        <title>Complete genome sequence of Corynebacterium casei LMG S-19264T (=DSM 44701T), isolated from a smear-ripened cheese.</title>
        <authorList>
            <consortium name="US DOE Joint Genome Institute (JGI-PGF)"/>
            <person name="Walter F."/>
            <person name="Albersmeier A."/>
            <person name="Kalinowski J."/>
            <person name="Ruckert C."/>
        </authorList>
    </citation>
    <scope>NUCLEOTIDE SEQUENCE</scope>
    <source>
        <strain evidence="5">JCM 4386</strain>
    </source>
</reference>
<comment type="caution">
    <text evidence="5">The sequence shown here is derived from an EMBL/GenBank/DDBJ whole genome shotgun (WGS) entry which is preliminary data.</text>
</comment>
<evidence type="ECO:0000256" key="1">
    <source>
        <dbReference type="ARBA" id="ARBA00022801"/>
    </source>
</evidence>
<dbReference type="EMBL" id="BMTL01000023">
    <property type="protein sequence ID" value="GGS06919.1"/>
    <property type="molecule type" value="Genomic_DNA"/>
</dbReference>
<dbReference type="PANTHER" id="PTHR43156">
    <property type="entry name" value="STAGE II SPORULATION PROTEIN E-RELATED"/>
    <property type="match status" value="1"/>
</dbReference>
<evidence type="ECO:0000313" key="5">
    <source>
        <dbReference type="EMBL" id="GGS06919.1"/>
    </source>
</evidence>
<proteinExistence type="predicted"/>
<dbReference type="InterPro" id="IPR036457">
    <property type="entry name" value="PPM-type-like_dom_sf"/>
</dbReference>
<dbReference type="SMART" id="SM00331">
    <property type="entry name" value="PP2C_SIG"/>
    <property type="match status" value="1"/>
</dbReference>
<dbReference type="Gene3D" id="3.60.40.10">
    <property type="entry name" value="PPM-type phosphatase domain"/>
    <property type="match status" value="1"/>
</dbReference>
<feature type="transmembrane region" description="Helical" evidence="3">
    <location>
        <begin position="153"/>
        <end position="170"/>
    </location>
</feature>
<evidence type="ECO:0000256" key="2">
    <source>
        <dbReference type="SAM" id="MobiDB-lite"/>
    </source>
</evidence>
<dbReference type="PANTHER" id="PTHR43156:SF2">
    <property type="entry name" value="STAGE II SPORULATION PROTEIN E"/>
    <property type="match status" value="1"/>
</dbReference>
<dbReference type="Pfam" id="PF07228">
    <property type="entry name" value="SpoIIE"/>
    <property type="match status" value="1"/>
</dbReference>
<accession>A0A918G111</accession>
<dbReference type="Proteomes" id="UP000606194">
    <property type="component" value="Unassembled WGS sequence"/>
</dbReference>
<keyword evidence="3" id="KW-0472">Membrane</keyword>
<dbReference type="InterPro" id="IPR001932">
    <property type="entry name" value="PPM-type_phosphatase-like_dom"/>
</dbReference>
<evidence type="ECO:0000259" key="4">
    <source>
        <dbReference type="SMART" id="SM00331"/>
    </source>
</evidence>
<reference evidence="5" key="2">
    <citation type="submission" date="2020-09" db="EMBL/GenBank/DDBJ databases">
        <authorList>
            <person name="Sun Q."/>
            <person name="Ohkuma M."/>
        </authorList>
    </citation>
    <scope>NUCLEOTIDE SEQUENCE</scope>
    <source>
        <strain evidence="5">JCM 4386</strain>
    </source>
</reference>
<dbReference type="InterPro" id="IPR052016">
    <property type="entry name" value="Bact_Sigma-Reg"/>
</dbReference>
<feature type="domain" description="PPM-type phosphatase" evidence="4">
    <location>
        <begin position="203"/>
        <end position="419"/>
    </location>
</feature>
<dbReference type="SUPFAM" id="SSF81606">
    <property type="entry name" value="PP2C-like"/>
    <property type="match status" value="1"/>
</dbReference>
<evidence type="ECO:0000256" key="3">
    <source>
        <dbReference type="SAM" id="Phobius"/>
    </source>
</evidence>
<name>A0A918G111_9ACTN</name>
<keyword evidence="3" id="KW-1133">Transmembrane helix</keyword>